<reference evidence="1 2" key="1">
    <citation type="submission" date="2020-12" db="EMBL/GenBank/DDBJ databases">
        <title>Oil enriched cultivation method for isolating marine PHA-producing bacteria.</title>
        <authorList>
            <person name="Zheng W."/>
            <person name="Yu S."/>
            <person name="Huang Y."/>
        </authorList>
    </citation>
    <scope>NUCLEOTIDE SEQUENCE [LARGE SCALE GENOMIC DNA]</scope>
    <source>
        <strain evidence="1 2">SN0-2</strain>
    </source>
</reference>
<dbReference type="Proteomes" id="UP000664293">
    <property type="component" value="Unassembled WGS sequence"/>
</dbReference>
<gene>
    <name evidence="1" type="ORF">JF535_14960</name>
</gene>
<evidence type="ECO:0000313" key="2">
    <source>
        <dbReference type="Proteomes" id="UP000664293"/>
    </source>
</evidence>
<sequence length="141" mass="16157">MPSFYKLAKYQRYKAIRKIDAEVNSLRSGAKKVDVRKSQVQGELENLNRALNSAVSSGIPLYLLDEYLTKVPVYEDNSDRLESESIRLLSEIKRVESKLTAASSQIDMLGDLERQRTYLEKFALDQYQDEVAQDEFRAGSN</sequence>
<dbReference type="EMBL" id="JAEKJR010000002">
    <property type="protein sequence ID" value="MBN8432150.1"/>
    <property type="molecule type" value="Genomic_DNA"/>
</dbReference>
<evidence type="ECO:0000313" key="1">
    <source>
        <dbReference type="EMBL" id="MBN8432150.1"/>
    </source>
</evidence>
<comment type="caution">
    <text evidence="1">The sequence shown here is derived from an EMBL/GenBank/DDBJ whole genome shotgun (WGS) entry which is preliminary data.</text>
</comment>
<evidence type="ECO:0008006" key="3">
    <source>
        <dbReference type="Google" id="ProtNLM"/>
    </source>
</evidence>
<accession>A0ABS3EA24</accession>
<dbReference type="RefSeq" id="WP_207003445.1">
    <property type="nucleotide sequence ID" value="NZ_JAEKJR010000002.1"/>
</dbReference>
<protein>
    <recommendedName>
        <fullName evidence="3">Flagellar FliJ protein</fullName>
    </recommendedName>
</protein>
<organism evidence="1 2">
    <name type="scientific">Microbulbifer salipaludis</name>
    <dbReference type="NCBI Taxonomy" id="187980"/>
    <lineage>
        <taxon>Bacteria</taxon>
        <taxon>Pseudomonadati</taxon>
        <taxon>Pseudomonadota</taxon>
        <taxon>Gammaproteobacteria</taxon>
        <taxon>Cellvibrionales</taxon>
        <taxon>Microbulbiferaceae</taxon>
        <taxon>Microbulbifer</taxon>
    </lineage>
</organism>
<name>A0ABS3EA24_9GAMM</name>
<keyword evidence="2" id="KW-1185">Reference proteome</keyword>
<proteinExistence type="predicted"/>